<evidence type="ECO:0000313" key="3">
    <source>
        <dbReference type="Proteomes" id="UP001434883"/>
    </source>
</evidence>
<dbReference type="Proteomes" id="UP001434883">
    <property type="component" value="Unassembled WGS sequence"/>
</dbReference>
<dbReference type="EMBL" id="JAHRIN010068598">
    <property type="protein sequence ID" value="MEQ2215640.1"/>
    <property type="molecule type" value="Genomic_DNA"/>
</dbReference>
<evidence type="ECO:0000256" key="1">
    <source>
        <dbReference type="SAM" id="Phobius"/>
    </source>
</evidence>
<proteinExistence type="predicted"/>
<comment type="caution">
    <text evidence="2">The sequence shown here is derived from an EMBL/GenBank/DDBJ whole genome shotgun (WGS) entry which is preliminary data.</text>
</comment>
<evidence type="ECO:0000313" key="2">
    <source>
        <dbReference type="EMBL" id="MEQ2215640.1"/>
    </source>
</evidence>
<organism evidence="2 3">
    <name type="scientific">Xenoophorus captivus</name>
    <dbReference type="NCBI Taxonomy" id="1517983"/>
    <lineage>
        <taxon>Eukaryota</taxon>
        <taxon>Metazoa</taxon>
        <taxon>Chordata</taxon>
        <taxon>Craniata</taxon>
        <taxon>Vertebrata</taxon>
        <taxon>Euteleostomi</taxon>
        <taxon>Actinopterygii</taxon>
        <taxon>Neopterygii</taxon>
        <taxon>Teleostei</taxon>
        <taxon>Neoteleostei</taxon>
        <taxon>Acanthomorphata</taxon>
        <taxon>Ovalentaria</taxon>
        <taxon>Atherinomorphae</taxon>
        <taxon>Cyprinodontiformes</taxon>
        <taxon>Goodeidae</taxon>
        <taxon>Xenoophorus</taxon>
    </lineage>
</organism>
<accession>A0ABV0S511</accession>
<keyword evidence="3" id="KW-1185">Reference proteome</keyword>
<reference evidence="2 3" key="1">
    <citation type="submission" date="2021-06" db="EMBL/GenBank/DDBJ databases">
        <authorList>
            <person name="Palmer J.M."/>
        </authorList>
    </citation>
    <scope>NUCLEOTIDE SEQUENCE [LARGE SCALE GENOMIC DNA]</scope>
    <source>
        <strain evidence="2 3">XC_2019</strain>
        <tissue evidence="2">Muscle</tissue>
    </source>
</reference>
<name>A0ABV0S511_9TELE</name>
<feature type="transmembrane region" description="Helical" evidence="1">
    <location>
        <begin position="6"/>
        <end position="27"/>
    </location>
</feature>
<protein>
    <submittedName>
        <fullName evidence="2">Uncharacterized protein</fullName>
    </submittedName>
</protein>
<keyword evidence="1" id="KW-0812">Transmembrane</keyword>
<keyword evidence="1" id="KW-1133">Transmembrane helix</keyword>
<keyword evidence="1" id="KW-0472">Membrane</keyword>
<feature type="transmembrane region" description="Helical" evidence="1">
    <location>
        <begin position="39"/>
        <end position="58"/>
    </location>
</feature>
<sequence length="157" mass="17772">MHHALLHKPCFILITNLLCALPIFPFLAGSSKFSILTSIYPLSLFCTCPNFPILSILFSDNNLNILSSPNKFLLLYYLHLQTIDQSRFVTCFINLFFHSFCNKSPLTILHPPTFHANCKDFIIKLQVLHHLDEGPKTVTVNVSICVHFRVLPSGSLS</sequence>
<gene>
    <name evidence="2" type="ORF">XENOCAPTIV_003691</name>
</gene>